<dbReference type="InterPro" id="IPR058163">
    <property type="entry name" value="LysR-type_TF_proteobact-type"/>
</dbReference>
<dbReference type="FunFam" id="1.10.10.10:FF:000001">
    <property type="entry name" value="LysR family transcriptional regulator"/>
    <property type="match status" value="1"/>
</dbReference>
<protein>
    <submittedName>
        <fullName evidence="6">Transcriptional regulator, LysR family</fullName>
    </submittedName>
</protein>
<keyword evidence="2" id="KW-0805">Transcription regulation</keyword>
<dbReference type="RefSeq" id="WP_104002256.1">
    <property type="nucleotide sequence ID" value="NZ_FNVQ01000001.1"/>
</dbReference>
<dbReference type="InterPro" id="IPR000847">
    <property type="entry name" value="LysR_HTH_N"/>
</dbReference>
<keyword evidence="7" id="KW-1185">Reference proteome</keyword>
<reference evidence="6 7" key="1">
    <citation type="submission" date="2016-10" db="EMBL/GenBank/DDBJ databases">
        <authorList>
            <person name="de Groot N.N."/>
        </authorList>
    </citation>
    <scope>NUCLEOTIDE SEQUENCE [LARGE SCALE GENOMIC DNA]</scope>
    <source>
        <strain evidence="6 7">DSM 22012</strain>
    </source>
</reference>
<comment type="similarity">
    <text evidence="1">Belongs to the LysR transcriptional regulatory family.</text>
</comment>
<gene>
    <name evidence="6" type="ORF">SAMN05444390_1011345</name>
</gene>
<dbReference type="Pfam" id="PF00126">
    <property type="entry name" value="HTH_1"/>
    <property type="match status" value="1"/>
</dbReference>
<feature type="domain" description="HTH lysR-type" evidence="5">
    <location>
        <begin position="1"/>
        <end position="59"/>
    </location>
</feature>
<dbReference type="InterPro" id="IPR036388">
    <property type="entry name" value="WH-like_DNA-bd_sf"/>
</dbReference>
<evidence type="ECO:0000256" key="2">
    <source>
        <dbReference type="ARBA" id="ARBA00023015"/>
    </source>
</evidence>
<dbReference type="InterPro" id="IPR036390">
    <property type="entry name" value="WH_DNA-bd_sf"/>
</dbReference>
<dbReference type="GO" id="GO:0043565">
    <property type="term" value="F:sequence-specific DNA binding"/>
    <property type="evidence" value="ECO:0007669"/>
    <property type="project" value="TreeGrafter"/>
</dbReference>
<keyword evidence="4" id="KW-0804">Transcription</keyword>
<organism evidence="6 7">
    <name type="scientific">Marinobacterium lutimaris</name>
    <dbReference type="NCBI Taxonomy" id="568106"/>
    <lineage>
        <taxon>Bacteria</taxon>
        <taxon>Pseudomonadati</taxon>
        <taxon>Pseudomonadota</taxon>
        <taxon>Gammaproteobacteria</taxon>
        <taxon>Oceanospirillales</taxon>
        <taxon>Oceanospirillaceae</taxon>
        <taxon>Marinobacterium</taxon>
    </lineage>
</organism>
<proteinExistence type="inferred from homology"/>
<dbReference type="OrthoDB" id="9815676at2"/>
<dbReference type="PROSITE" id="PS50931">
    <property type="entry name" value="HTH_LYSR"/>
    <property type="match status" value="1"/>
</dbReference>
<dbReference type="SUPFAM" id="SSF53850">
    <property type="entry name" value="Periplasmic binding protein-like II"/>
    <property type="match status" value="1"/>
</dbReference>
<evidence type="ECO:0000256" key="1">
    <source>
        <dbReference type="ARBA" id="ARBA00009437"/>
    </source>
</evidence>
<dbReference type="AlphaFoldDB" id="A0A1H5XCU2"/>
<dbReference type="GO" id="GO:0006351">
    <property type="term" value="P:DNA-templated transcription"/>
    <property type="evidence" value="ECO:0007669"/>
    <property type="project" value="TreeGrafter"/>
</dbReference>
<evidence type="ECO:0000256" key="3">
    <source>
        <dbReference type="ARBA" id="ARBA00023125"/>
    </source>
</evidence>
<evidence type="ECO:0000259" key="5">
    <source>
        <dbReference type="PROSITE" id="PS50931"/>
    </source>
</evidence>
<dbReference type="PANTHER" id="PTHR30537">
    <property type="entry name" value="HTH-TYPE TRANSCRIPTIONAL REGULATOR"/>
    <property type="match status" value="1"/>
</dbReference>
<dbReference type="Gene3D" id="3.40.190.290">
    <property type="match status" value="1"/>
</dbReference>
<dbReference type="Proteomes" id="UP000236745">
    <property type="component" value="Unassembled WGS sequence"/>
</dbReference>
<dbReference type="PANTHER" id="PTHR30537:SF5">
    <property type="entry name" value="HTH-TYPE TRANSCRIPTIONAL ACTIVATOR TTDR-RELATED"/>
    <property type="match status" value="1"/>
</dbReference>
<dbReference type="CDD" id="cd08471">
    <property type="entry name" value="PBP2_CrgA_like_2"/>
    <property type="match status" value="1"/>
</dbReference>
<evidence type="ECO:0000256" key="4">
    <source>
        <dbReference type="ARBA" id="ARBA00023163"/>
    </source>
</evidence>
<dbReference type="Gene3D" id="1.10.10.10">
    <property type="entry name" value="Winged helix-like DNA-binding domain superfamily/Winged helix DNA-binding domain"/>
    <property type="match status" value="1"/>
</dbReference>
<dbReference type="GO" id="GO:0003700">
    <property type="term" value="F:DNA-binding transcription factor activity"/>
    <property type="evidence" value="ECO:0007669"/>
    <property type="project" value="InterPro"/>
</dbReference>
<dbReference type="EMBL" id="FNVQ01000001">
    <property type="protein sequence ID" value="SEG09549.1"/>
    <property type="molecule type" value="Genomic_DNA"/>
</dbReference>
<evidence type="ECO:0000313" key="7">
    <source>
        <dbReference type="Proteomes" id="UP000236745"/>
    </source>
</evidence>
<dbReference type="InterPro" id="IPR005119">
    <property type="entry name" value="LysR_subst-bd"/>
</dbReference>
<accession>A0A1H5XCU2</accession>
<evidence type="ECO:0000313" key="6">
    <source>
        <dbReference type="EMBL" id="SEG09549.1"/>
    </source>
</evidence>
<name>A0A1H5XCU2_9GAMM</name>
<sequence length="312" mass="34427">MDKLKAMTTFVAIVDHGSMSAAAEQLSRSPAAVVRSLAELEKQLGVRLLNRSTRRLALTDEGRDYLQHCRQILADIDAAEFQLDSRRANPAGKLAITAPIMFGRLHIAPVLTQWLQQHPSMSAELTLLDRTVDLIEEGFDLALRIGWLADSSLVAKPVGAVKWVLCASPTLLESLQLKYGAIKQPDQLSQLPTLGFAAAGNQWQFNEHGRDLSVPVNPLFTCNQIDTLLQACRDGLGIIRVLSYQAQRDFERGTLVPLFPDFGPAPLPVQFVMPHNRLVSPRVRSFLRSATEPLQQRLTTVETTLSACSISL</sequence>
<keyword evidence="3" id="KW-0238">DNA-binding</keyword>
<dbReference type="Pfam" id="PF03466">
    <property type="entry name" value="LysR_substrate"/>
    <property type="match status" value="1"/>
</dbReference>
<dbReference type="SUPFAM" id="SSF46785">
    <property type="entry name" value="Winged helix' DNA-binding domain"/>
    <property type="match status" value="1"/>
</dbReference>